<feature type="domain" description="XPG N-terminal" evidence="15">
    <location>
        <begin position="1"/>
        <end position="101"/>
    </location>
</feature>
<dbReference type="Gene3D" id="3.40.50.1010">
    <property type="entry name" value="5'-nuclease"/>
    <property type="match status" value="2"/>
</dbReference>
<protein>
    <submittedName>
        <fullName evidence="17">XPG N-terminal domain-containing protein</fullName>
    </submittedName>
</protein>
<evidence type="ECO:0000259" key="14">
    <source>
        <dbReference type="SMART" id="SM00484"/>
    </source>
</evidence>
<evidence type="ECO:0000256" key="10">
    <source>
        <dbReference type="ARBA" id="ARBA00023204"/>
    </source>
</evidence>
<keyword evidence="5" id="KW-0479">Metal-binding</keyword>
<dbReference type="Pfam" id="PF00867">
    <property type="entry name" value="XPG_I"/>
    <property type="match status" value="1"/>
</dbReference>
<evidence type="ECO:0000259" key="15">
    <source>
        <dbReference type="SMART" id="SM00485"/>
    </source>
</evidence>
<dbReference type="InterPro" id="IPR006084">
    <property type="entry name" value="XPG/Rad2"/>
</dbReference>
<dbReference type="SMART" id="SM00485">
    <property type="entry name" value="XPGN"/>
    <property type="match status" value="1"/>
</dbReference>
<dbReference type="SMART" id="SM00484">
    <property type="entry name" value="XPGI"/>
    <property type="match status" value="1"/>
</dbReference>
<dbReference type="PRINTS" id="PR00066">
    <property type="entry name" value="XRODRMPGMNTG"/>
</dbReference>
<reference evidence="17" key="3">
    <citation type="submission" date="2019-12" db="UniProtKB">
        <authorList>
            <consortium name="WormBaseParasite"/>
        </authorList>
    </citation>
    <scope>IDENTIFICATION</scope>
</reference>
<dbReference type="WBParaSite" id="TMUE_3000012021.2">
    <property type="protein sequence ID" value="TMUE_3000012021.2"/>
    <property type="gene ID" value="WBGene00289535"/>
</dbReference>
<dbReference type="FunFam" id="1.10.150.20:FF:000030">
    <property type="entry name" value="Flap endonuclease GEN-like 1"/>
    <property type="match status" value="1"/>
</dbReference>
<dbReference type="GO" id="GO:0003697">
    <property type="term" value="F:single-stranded DNA binding"/>
    <property type="evidence" value="ECO:0007669"/>
    <property type="project" value="InterPro"/>
</dbReference>
<dbReference type="PRINTS" id="PR00853">
    <property type="entry name" value="XPGRADSUPER"/>
</dbReference>
<keyword evidence="11" id="KW-0539">Nucleus</keyword>
<dbReference type="Gene3D" id="1.10.150.20">
    <property type="entry name" value="5' to 3' exonuclease, C-terminal subdomain"/>
    <property type="match status" value="1"/>
</dbReference>
<evidence type="ECO:0000256" key="1">
    <source>
        <dbReference type="ARBA" id="ARBA00001946"/>
    </source>
</evidence>
<dbReference type="InterPro" id="IPR008918">
    <property type="entry name" value="HhH2"/>
</dbReference>
<dbReference type="GO" id="GO:0017108">
    <property type="term" value="F:5'-flap endonuclease activity"/>
    <property type="evidence" value="ECO:0007669"/>
    <property type="project" value="UniProtKB-ARBA"/>
</dbReference>
<evidence type="ECO:0000256" key="5">
    <source>
        <dbReference type="ARBA" id="ARBA00022723"/>
    </source>
</evidence>
<feature type="region of interest" description="Disordered" evidence="13">
    <location>
        <begin position="131"/>
        <end position="154"/>
    </location>
</feature>
<dbReference type="InterPro" id="IPR029060">
    <property type="entry name" value="PIN-like_dom_sf"/>
</dbReference>
<sequence length="810" mass="90711">MGVKGLWKLLQPTSRLVKLDRLEGTKLSVDLSIWLHQAVHARVATSVARSEGPRMHLQVLFHRLLKLLFYGIRAVFVFDGPEVSSLKKRTQLLRRLCLSQATLKSRKAHVKLVKHLAAAASHFNKGTATLAKEKCQSPSVSNNAPSDSPNRKDVSADSHFILEQEEDAEAKSNGESSPGRSPSQTLWNDLDSFDLPSSSSIDPQSLAALPNEMQFQIYASERSAACSLKDLPEDSTDFSAAQMRRLINRSELGEKMSRLRTEIILSDPVIALSLTNGPPNSNLVRLRKMLSRDQKHHVMFEDEATPIQVMEPNDQEPAKRKDADILKPESISSFRMTADQPTTIPVSVEEEQNDNLTGYCVYQQQSVGNIDATTNVRKHSPPPSTSLSYFAKDVLSGEVCTPSEDPLSFEPLRRQVYEDASNIPSSHSTDDSDDFIEVEEPTKPCHESLVLISRPLAAKPSSLECITSTSSDASAESDYEDNVELLRKERVQAEARERGVSSQILDDCEVLIKSFGMPVVKGPAEAEAQCAWLEENHITEGTITDDSDIWLFGGRRVYRNLFNVKKMVEQFDMTTITNLYGLDRERLVLLAMLVGCDYTVGVQGIGAVTATEVIAEFDHTKEEQNVDRLQSLRHFRSWCERIANGDRDDSAEASNRGRLVKLAHCRFPDTFPDQLVFDAFLQPRVDQVDGQTLSWNLPDVDRIRSLMSNWFGWSKEETDRHLLPVVKRAVALQSGRQKRIDGFCNLMGKGLPDSLEAPLSQRLKTATSRLKATVNKRKQRRHPAQTLNVSPMLAGWCPSEAERPKRRRVT</sequence>
<dbReference type="AlphaFoldDB" id="A0A5S6QX76"/>
<dbReference type="InterPro" id="IPR001044">
    <property type="entry name" value="XPG/Rad2_eukaryotes"/>
</dbReference>
<comment type="similarity">
    <text evidence="3">Belongs to the XPG/RAD2 endonuclease family. XPG subfamily.</text>
</comment>
<dbReference type="InterPro" id="IPR006086">
    <property type="entry name" value="XPG-I_dom"/>
</dbReference>
<feature type="compositionally biased region" description="Polar residues" evidence="13">
    <location>
        <begin position="173"/>
        <end position="187"/>
    </location>
</feature>
<comment type="subcellular location">
    <subcellularLocation>
        <location evidence="2">Nucleus</location>
    </subcellularLocation>
</comment>
<comment type="similarity">
    <text evidence="12">Belongs to the XPG/RAD2 endonuclease family. GEN subfamily.</text>
</comment>
<reference evidence="16" key="2">
    <citation type="submission" date="2014-03" db="EMBL/GenBank/DDBJ databases">
        <title>The whipworm genome and dual-species transcriptomics of an intimate host-pathogen interaction.</title>
        <authorList>
            <person name="Foth B.J."/>
            <person name="Tsai I.J."/>
            <person name="Reid A.J."/>
            <person name="Bancroft A.J."/>
            <person name="Nichol S."/>
            <person name="Tracey A."/>
            <person name="Holroyd N."/>
            <person name="Cotton J.A."/>
            <person name="Stanley E.J."/>
            <person name="Zarowiecki M."/>
            <person name="Liu J.Z."/>
            <person name="Huckvale T."/>
            <person name="Cooper P.J."/>
            <person name="Grencis R.K."/>
            <person name="Berriman M."/>
        </authorList>
    </citation>
    <scope>NUCLEOTIDE SEQUENCE [LARGE SCALE GENOMIC DNA]</scope>
    <source>
        <strain evidence="16">Edinburgh</strain>
    </source>
</reference>
<evidence type="ECO:0000256" key="9">
    <source>
        <dbReference type="ARBA" id="ARBA00022842"/>
    </source>
</evidence>
<dbReference type="InterPro" id="IPR036279">
    <property type="entry name" value="5-3_exonuclease_C_sf"/>
</dbReference>
<keyword evidence="8" id="KW-0378">Hydrolase</keyword>
<dbReference type="GO" id="GO:0046872">
    <property type="term" value="F:metal ion binding"/>
    <property type="evidence" value="ECO:0007669"/>
    <property type="project" value="UniProtKB-KW"/>
</dbReference>
<keyword evidence="16" id="KW-1185">Reference proteome</keyword>
<feature type="domain" description="XPG-I" evidence="14">
    <location>
        <begin position="513"/>
        <end position="582"/>
    </location>
</feature>
<keyword evidence="4" id="KW-0540">Nuclease</keyword>
<dbReference type="GO" id="GO:0005634">
    <property type="term" value="C:nucleus"/>
    <property type="evidence" value="ECO:0007669"/>
    <property type="project" value="UniProtKB-SubCell"/>
</dbReference>
<name>A0A5S6QX76_TRIMR</name>
<dbReference type="SUPFAM" id="SSF88723">
    <property type="entry name" value="PIN domain-like"/>
    <property type="match status" value="1"/>
</dbReference>
<dbReference type="PANTHER" id="PTHR16171">
    <property type="entry name" value="DNA REPAIR PROTEIN COMPLEMENTING XP-G CELLS-RELATED"/>
    <property type="match status" value="1"/>
</dbReference>
<evidence type="ECO:0000256" key="13">
    <source>
        <dbReference type="SAM" id="MobiDB-lite"/>
    </source>
</evidence>
<evidence type="ECO:0000313" key="17">
    <source>
        <dbReference type="WBParaSite" id="TMUE_3000012021.1"/>
    </source>
</evidence>
<dbReference type="PANTHER" id="PTHR16171:SF7">
    <property type="entry name" value="DNA REPAIR PROTEIN RAD2"/>
    <property type="match status" value="1"/>
</dbReference>
<organism evidence="16 17">
    <name type="scientific">Trichuris muris</name>
    <name type="common">Mouse whipworm</name>
    <dbReference type="NCBI Taxonomy" id="70415"/>
    <lineage>
        <taxon>Eukaryota</taxon>
        <taxon>Metazoa</taxon>
        <taxon>Ecdysozoa</taxon>
        <taxon>Nematoda</taxon>
        <taxon>Enoplea</taxon>
        <taxon>Dorylaimia</taxon>
        <taxon>Trichinellida</taxon>
        <taxon>Trichuridae</taxon>
        <taxon>Trichuris</taxon>
    </lineage>
</organism>
<evidence type="ECO:0000256" key="11">
    <source>
        <dbReference type="ARBA" id="ARBA00023242"/>
    </source>
</evidence>
<dbReference type="GO" id="GO:0008821">
    <property type="term" value="F:crossover junction DNA endonuclease activity"/>
    <property type="evidence" value="ECO:0007669"/>
    <property type="project" value="UniProtKB-ARBA"/>
</dbReference>
<dbReference type="InterPro" id="IPR006085">
    <property type="entry name" value="XPG_DNA_repair_N"/>
</dbReference>
<dbReference type="GO" id="GO:0006289">
    <property type="term" value="P:nucleotide-excision repair"/>
    <property type="evidence" value="ECO:0007669"/>
    <property type="project" value="InterPro"/>
</dbReference>
<dbReference type="STRING" id="70415.A0A5S6QX76"/>
<evidence type="ECO:0000256" key="4">
    <source>
        <dbReference type="ARBA" id="ARBA00022722"/>
    </source>
</evidence>
<reference evidence="16" key="1">
    <citation type="submission" date="2013-11" db="EMBL/GenBank/DDBJ databases">
        <authorList>
            <person name="Aslett M."/>
        </authorList>
    </citation>
    <scope>NUCLEOTIDE SEQUENCE [LARGE SCALE GENOMIC DNA]</scope>
    <source>
        <strain evidence="16">Edinburgh</strain>
    </source>
</reference>
<comment type="cofactor">
    <cofactor evidence="1">
        <name>Mg(2+)</name>
        <dbReference type="ChEBI" id="CHEBI:18420"/>
    </cofactor>
</comment>
<evidence type="ECO:0000256" key="8">
    <source>
        <dbReference type="ARBA" id="ARBA00022801"/>
    </source>
</evidence>
<dbReference type="SMART" id="SM00279">
    <property type="entry name" value="HhH2"/>
    <property type="match status" value="1"/>
</dbReference>
<evidence type="ECO:0000256" key="3">
    <source>
        <dbReference type="ARBA" id="ARBA00005283"/>
    </source>
</evidence>
<evidence type="ECO:0000256" key="6">
    <source>
        <dbReference type="ARBA" id="ARBA00022759"/>
    </source>
</evidence>
<dbReference type="WBParaSite" id="TMUE_3000012021.1">
    <property type="protein sequence ID" value="TMUE_3000012021.1"/>
    <property type="gene ID" value="WBGene00289535"/>
</dbReference>
<feature type="compositionally biased region" description="Polar residues" evidence="13">
    <location>
        <begin position="136"/>
        <end position="148"/>
    </location>
</feature>
<keyword evidence="6" id="KW-0255">Endonuclease</keyword>
<dbReference type="SUPFAM" id="SSF47807">
    <property type="entry name" value="5' to 3' exonuclease, C-terminal subdomain"/>
    <property type="match status" value="1"/>
</dbReference>
<dbReference type="CDD" id="cd09868">
    <property type="entry name" value="PIN_XPG_RAD2"/>
    <property type="match status" value="2"/>
</dbReference>
<accession>A0A5S6QX76</accession>
<dbReference type="Pfam" id="PF00752">
    <property type="entry name" value="XPG_N"/>
    <property type="match status" value="1"/>
</dbReference>
<dbReference type="Proteomes" id="UP000046395">
    <property type="component" value="Unassembled WGS sequence"/>
</dbReference>
<keyword evidence="9" id="KW-0460">Magnesium</keyword>
<evidence type="ECO:0000256" key="12">
    <source>
        <dbReference type="ARBA" id="ARBA00038112"/>
    </source>
</evidence>
<proteinExistence type="inferred from homology"/>
<evidence type="ECO:0000313" key="16">
    <source>
        <dbReference type="Proteomes" id="UP000046395"/>
    </source>
</evidence>
<keyword evidence="7" id="KW-0227">DNA damage</keyword>
<evidence type="ECO:0000256" key="7">
    <source>
        <dbReference type="ARBA" id="ARBA00022763"/>
    </source>
</evidence>
<evidence type="ECO:0000256" key="2">
    <source>
        <dbReference type="ARBA" id="ARBA00004123"/>
    </source>
</evidence>
<keyword evidence="10" id="KW-0234">DNA repair</keyword>
<dbReference type="GO" id="GO:0000400">
    <property type="term" value="F:four-way junction DNA binding"/>
    <property type="evidence" value="ECO:0007669"/>
    <property type="project" value="UniProtKB-ARBA"/>
</dbReference>
<feature type="region of interest" description="Disordered" evidence="13">
    <location>
        <begin position="167"/>
        <end position="189"/>
    </location>
</feature>